<proteinExistence type="predicted"/>
<sequence length="74" mass="8519">MTLLEVKNMLNILMEYENCDITHTIPGLLNLFYSKNSQTFEIIILSTGEVVDCCNWDEACEILHKIINLSQNKV</sequence>
<dbReference type="GeneID" id="93642120"/>
<reference evidence="1 2" key="1">
    <citation type="submission" date="2019-10" db="EMBL/GenBank/DDBJ databases">
        <title>Complete genome sequences for adaption low water activity.</title>
        <authorList>
            <person name="Zhao L."/>
            <person name="Zhong J."/>
        </authorList>
    </citation>
    <scope>NUCLEOTIDE SEQUENCE [LARGE SCALE GENOMIC DNA]</scope>
    <source>
        <strain evidence="1 2">FDU301</strain>
    </source>
</reference>
<accession>A0A6M6DT24</accession>
<name>A0A6M6DT24_PRIMG</name>
<protein>
    <submittedName>
        <fullName evidence="1">Uncharacterized protein</fullName>
    </submittedName>
</protein>
<evidence type="ECO:0000313" key="1">
    <source>
        <dbReference type="EMBL" id="QJX78141.1"/>
    </source>
</evidence>
<dbReference type="EMBL" id="CP045272">
    <property type="protein sequence ID" value="QJX78141.1"/>
    <property type="molecule type" value="Genomic_DNA"/>
</dbReference>
<evidence type="ECO:0000313" key="2">
    <source>
        <dbReference type="Proteomes" id="UP000501076"/>
    </source>
</evidence>
<dbReference type="RefSeq" id="WP_034652952.1">
    <property type="nucleotide sequence ID" value="NZ_CAXOOG010000226.1"/>
</dbReference>
<organism evidence="1 2">
    <name type="scientific">Priestia megaterium</name>
    <name type="common">Bacillus megaterium</name>
    <dbReference type="NCBI Taxonomy" id="1404"/>
    <lineage>
        <taxon>Bacteria</taxon>
        <taxon>Bacillati</taxon>
        <taxon>Bacillota</taxon>
        <taxon>Bacilli</taxon>
        <taxon>Bacillales</taxon>
        <taxon>Bacillaceae</taxon>
        <taxon>Priestia</taxon>
    </lineage>
</organism>
<dbReference type="Proteomes" id="UP000501076">
    <property type="component" value="Chromosome"/>
</dbReference>
<gene>
    <name evidence="1" type="ORF">FDZ14_18890</name>
</gene>
<dbReference type="AlphaFoldDB" id="A0A6M6DT24"/>